<accession>A0A9D1UYN9</accession>
<evidence type="ECO:0008006" key="4">
    <source>
        <dbReference type="Google" id="ProtNLM"/>
    </source>
</evidence>
<proteinExistence type="predicted"/>
<dbReference type="EMBL" id="DXFT01000038">
    <property type="protein sequence ID" value="HIX02865.1"/>
    <property type="molecule type" value="Genomic_DNA"/>
</dbReference>
<feature type="signal peptide" evidence="1">
    <location>
        <begin position="1"/>
        <end position="22"/>
    </location>
</feature>
<gene>
    <name evidence="2" type="ORF">H9863_01950</name>
</gene>
<evidence type="ECO:0000313" key="2">
    <source>
        <dbReference type="EMBL" id="HIX02865.1"/>
    </source>
</evidence>
<dbReference type="Proteomes" id="UP000824202">
    <property type="component" value="Unassembled WGS sequence"/>
</dbReference>
<evidence type="ECO:0000313" key="3">
    <source>
        <dbReference type="Proteomes" id="UP000824202"/>
    </source>
</evidence>
<reference evidence="2" key="1">
    <citation type="journal article" date="2021" name="PeerJ">
        <title>Extensive microbial diversity within the chicken gut microbiome revealed by metagenomics and culture.</title>
        <authorList>
            <person name="Gilroy R."/>
            <person name="Ravi A."/>
            <person name="Getino M."/>
            <person name="Pursley I."/>
            <person name="Horton D.L."/>
            <person name="Alikhan N.F."/>
            <person name="Baker D."/>
            <person name="Gharbi K."/>
            <person name="Hall N."/>
            <person name="Watson M."/>
            <person name="Adriaenssens E.M."/>
            <person name="Foster-Nyarko E."/>
            <person name="Jarju S."/>
            <person name="Secka A."/>
            <person name="Antonio M."/>
            <person name="Oren A."/>
            <person name="Chaudhuri R.R."/>
            <person name="La Ragione R."/>
            <person name="Hildebrand F."/>
            <person name="Pallen M.J."/>
        </authorList>
    </citation>
    <scope>NUCLEOTIDE SEQUENCE</scope>
    <source>
        <strain evidence="2">23274</strain>
    </source>
</reference>
<feature type="chain" id="PRO_5038558492" description="Lipocalin-like domain-containing protein" evidence="1">
    <location>
        <begin position="23"/>
        <end position="147"/>
    </location>
</feature>
<reference evidence="2" key="2">
    <citation type="submission" date="2021-04" db="EMBL/GenBank/DDBJ databases">
        <authorList>
            <person name="Gilroy R."/>
        </authorList>
    </citation>
    <scope>NUCLEOTIDE SEQUENCE</scope>
    <source>
        <strain evidence="2">23274</strain>
    </source>
</reference>
<dbReference type="PROSITE" id="PS51257">
    <property type="entry name" value="PROKAR_LIPOPROTEIN"/>
    <property type="match status" value="1"/>
</dbReference>
<protein>
    <recommendedName>
        <fullName evidence="4">Lipocalin-like domain-containing protein</fullName>
    </recommendedName>
</protein>
<dbReference type="AlphaFoldDB" id="A0A9D1UYN9"/>
<keyword evidence="1" id="KW-0732">Signal</keyword>
<organism evidence="2 3">
    <name type="scientific">Candidatus Odoribacter faecigallinarum</name>
    <dbReference type="NCBI Taxonomy" id="2838706"/>
    <lineage>
        <taxon>Bacteria</taxon>
        <taxon>Pseudomonadati</taxon>
        <taxon>Bacteroidota</taxon>
        <taxon>Bacteroidia</taxon>
        <taxon>Bacteroidales</taxon>
        <taxon>Odoribacteraceae</taxon>
        <taxon>Odoribacter</taxon>
    </lineage>
</organism>
<name>A0A9D1UYN9_9BACT</name>
<comment type="caution">
    <text evidence="2">The sequence shown here is derived from an EMBL/GenBank/DDBJ whole genome shotgun (WGS) entry which is preliminary data.</text>
</comment>
<evidence type="ECO:0000256" key="1">
    <source>
        <dbReference type="SAM" id="SignalP"/>
    </source>
</evidence>
<sequence>MKKRIFLIALCLTLGLGGCTIGTDNGIFEDWQAMRDKLANKEWTRFYRNDAELEHPASNVQEIWIFEECGRGTIRSIMIYDDGQEKESSYSFSWILTVDLVIVIKGSSYWTIDDLTDERLRLYYTPNDPIEMPGQPRKYYEFFRKQF</sequence>